<dbReference type="Gene3D" id="1.10.10.10">
    <property type="entry name" value="Winged helix-like DNA-binding domain superfamily/Winged helix DNA-binding domain"/>
    <property type="match status" value="1"/>
</dbReference>
<dbReference type="SUPFAM" id="SSF47979">
    <property type="entry name" value="Iron-dependent repressor protein, dimerization domain"/>
    <property type="match status" value="1"/>
</dbReference>
<comment type="similarity">
    <text evidence="1">Belongs to the DtxR/MntR family.</text>
</comment>
<sequence length="138" mass="15795">MSDKLSSSLEDYLEALYLIYKRNNTVKAVDIARALGVSRASTTEALKKLADKNLINYGRYDAISITRQGILAAEDVIKKHNSLSDFFEKVLGAKHDEAQEIACKIEHIISKDMLLRIEKFTGYYTKNFDDEFKNKYFS</sequence>
<keyword evidence="2" id="KW-0805">Transcription regulation</keyword>
<evidence type="ECO:0000313" key="7">
    <source>
        <dbReference type="Proteomes" id="UP000886865"/>
    </source>
</evidence>
<accession>A0A9D1JXT1</accession>
<dbReference type="SUPFAM" id="SSF46785">
    <property type="entry name" value="Winged helix' DNA-binding domain"/>
    <property type="match status" value="1"/>
</dbReference>
<comment type="caution">
    <text evidence="6">The sequence shown here is derived from an EMBL/GenBank/DDBJ whole genome shotgun (WGS) entry which is preliminary data.</text>
</comment>
<dbReference type="GO" id="GO:0003700">
    <property type="term" value="F:DNA-binding transcription factor activity"/>
    <property type="evidence" value="ECO:0007669"/>
    <property type="project" value="InterPro"/>
</dbReference>
<dbReference type="SMART" id="SM00529">
    <property type="entry name" value="HTH_DTXR"/>
    <property type="match status" value="1"/>
</dbReference>
<reference evidence="6" key="2">
    <citation type="journal article" date="2021" name="PeerJ">
        <title>Extensive microbial diversity within the chicken gut microbiome revealed by metagenomics and culture.</title>
        <authorList>
            <person name="Gilroy R."/>
            <person name="Ravi A."/>
            <person name="Getino M."/>
            <person name="Pursley I."/>
            <person name="Horton D.L."/>
            <person name="Alikhan N.F."/>
            <person name="Baker D."/>
            <person name="Gharbi K."/>
            <person name="Hall N."/>
            <person name="Watson M."/>
            <person name="Adriaenssens E.M."/>
            <person name="Foster-Nyarko E."/>
            <person name="Jarju S."/>
            <person name="Secka A."/>
            <person name="Antonio M."/>
            <person name="Oren A."/>
            <person name="Chaudhuri R.R."/>
            <person name="La Ragione R."/>
            <person name="Hildebrand F."/>
            <person name="Pallen M.J."/>
        </authorList>
    </citation>
    <scope>NUCLEOTIDE SEQUENCE</scope>
    <source>
        <strain evidence="6">CHK152-2871</strain>
    </source>
</reference>
<dbReference type="InterPro" id="IPR036388">
    <property type="entry name" value="WH-like_DNA-bd_sf"/>
</dbReference>
<dbReference type="InterPro" id="IPR022689">
    <property type="entry name" value="Iron_dep_repressor"/>
</dbReference>
<dbReference type="Proteomes" id="UP000886865">
    <property type="component" value="Unassembled WGS sequence"/>
</dbReference>
<proteinExistence type="inferred from homology"/>
<evidence type="ECO:0000313" key="6">
    <source>
        <dbReference type="EMBL" id="HIS74361.1"/>
    </source>
</evidence>
<dbReference type="InterPro" id="IPR050536">
    <property type="entry name" value="DtxR_MntR_Metal-Reg"/>
</dbReference>
<evidence type="ECO:0000256" key="2">
    <source>
        <dbReference type="ARBA" id="ARBA00023015"/>
    </source>
</evidence>
<dbReference type="PANTHER" id="PTHR33238:SF7">
    <property type="entry name" value="IRON-DEPENDENT TRANSCRIPTIONAL REGULATOR"/>
    <property type="match status" value="1"/>
</dbReference>
<keyword evidence="4" id="KW-0804">Transcription</keyword>
<dbReference type="InterPro" id="IPR036390">
    <property type="entry name" value="WH_DNA-bd_sf"/>
</dbReference>
<dbReference type="InterPro" id="IPR022687">
    <property type="entry name" value="HTH_DTXR"/>
</dbReference>
<dbReference type="Pfam" id="PF01325">
    <property type="entry name" value="Fe_dep_repress"/>
    <property type="match status" value="1"/>
</dbReference>
<dbReference type="EMBL" id="DVJQ01000042">
    <property type="protein sequence ID" value="HIS74361.1"/>
    <property type="molecule type" value="Genomic_DNA"/>
</dbReference>
<dbReference type="AlphaFoldDB" id="A0A9D1JXT1"/>
<dbReference type="GO" id="GO:0046914">
    <property type="term" value="F:transition metal ion binding"/>
    <property type="evidence" value="ECO:0007669"/>
    <property type="project" value="InterPro"/>
</dbReference>
<evidence type="ECO:0000256" key="3">
    <source>
        <dbReference type="ARBA" id="ARBA00023125"/>
    </source>
</evidence>
<evidence type="ECO:0000256" key="4">
    <source>
        <dbReference type="ARBA" id="ARBA00023163"/>
    </source>
</evidence>
<dbReference type="GO" id="GO:0003677">
    <property type="term" value="F:DNA binding"/>
    <property type="evidence" value="ECO:0007669"/>
    <property type="project" value="UniProtKB-KW"/>
</dbReference>
<protein>
    <submittedName>
        <fullName evidence="6">Metal-dependent transcriptional regulator</fullName>
    </submittedName>
</protein>
<dbReference type="PROSITE" id="PS50944">
    <property type="entry name" value="HTH_DTXR"/>
    <property type="match status" value="1"/>
</dbReference>
<dbReference type="Pfam" id="PF02742">
    <property type="entry name" value="Fe_dep_repr_C"/>
    <property type="match status" value="1"/>
</dbReference>
<evidence type="ECO:0000259" key="5">
    <source>
        <dbReference type="PROSITE" id="PS50944"/>
    </source>
</evidence>
<keyword evidence="3" id="KW-0238">DNA-binding</keyword>
<feature type="domain" description="HTH dtxR-type" evidence="5">
    <location>
        <begin position="5"/>
        <end position="66"/>
    </location>
</feature>
<dbReference type="PANTHER" id="PTHR33238">
    <property type="entry name" value="IRON (METAL) DEPENDENT REPRESSOR, DTXR FAMILY"/>
    <property type="match status" value="1"/>
</dbReference>
<reference evidence="6" key="1">
    <citation type="submission" date="2020-10" db="EMBL/GenBank/DDBJ databases">
        <authorList>
            <person name="Gilroy R."/>
        </authorList>
    </citation>
    <scope>NUCLEOTIDE SEQUENCE</scope>
    <source>
        <strain evidence="6">CHK152-2871</strain>
    </source>
</reference>
<dbReference type="InterPro" id="IPR001367">
    <property type="entry name" value="Fe_dep_repressor"/>
</dbReference>
<organism evidence="6 7">
    <name type="scientific">Candidatus Galligastranaerophilus intestinavium</name>
    <dbReference type="NCBI Taxonomy" id="2840836"/>
    <lineage>
        <taxon>Bacteria</taxon>
        <taxon>Candidatus Galligastranaerophilus</taxon>
    </lineage>
</organism>
<name>A0A9D1JXT1_9BACT</name>
<gene>
    <name evidence="6" type="ORF">IAA86_05010</name>
</gene>
<dbReference type="GO" id="GO:0046983">
    <property type="term" value="F:protein dimerization activity"/>
    <property type="evidence" value="ECO:0007669"/>
    <property type="project" value="InterPro"/>
</dbReference>
<evidence type="ECO:0000256" key="1">
    <source>
        <dbReference type="ARBA" id="ARBA00007871"/>
    </source>
</evidence>
<dbReference type="Gene3D" id="1.10.60.10">
    <property type="entry name" value="Iron dependent repressor, metal binding and dimerisation domain"/>
    <property type="match status" value="1"/>
</dbReference>
<dbReference type="InterPro" id="IPR036421">
    <property type="entry name" value="Fe_dep_repressor_sf"/>
</dbReference>